<dbReference type="STRING" id="157910.SAMN05445850_1566"/>
<dbReference type="Proteomes" id="UP000199365">
    <property type="component" value="Unassembled WGS sequence"/>
</dbReference>
<dbReference type="AlphaFoldDB" id="A0A1H1DB26"/>
<dbReference type="EMBL" id="FNKX01000001">
    <property type="protein sequence ID" value="SDQ73036.1"/>
    <property type="molecule type" value="Genomic_DNA"/>
</dbReference>
<gene>
    <name evidence="1" type="ORF">SAMN05445850_1566</name>
</gene>
<dbReference type="RefSeq" id="WP_090802437.1">
    <property type="nucleotide sequence ID" value="NZ_FNKX01000001.1"/>
</dbReference>
<evidence type="ECO:0000313" key="2">
    <source>
        <dbReference type="Proteomes" id="UP000199365"/>
    </source>
</evidence>
<protein>
    <submittedName>
        <fullName evidence="1">Uncharacterized protein</fullName>
    </submittedName>
</protein>
<accession>A0A1H1DB26</accession>
<name>A0A1H1DB26_9BURK</name>
<evidence type="ECO:0000313" key="1">
    <source>
        <dbReference type="EMBL" id="SDQ73036.1"/>
    </source>
</evidence>
<keyword evidence="2" id="KW-1185">Reference proteome</keyword>
<sequence length="220" mass="24377">MSLYDTWTALCDEFDLLVKCLRDFTTARSSISASADFVTEDECLLEGVLSRLWQAWAIFCRTCVIESCLGTVDGAGVQITPHPQAATEPHVSGAAINAKKKPNPPFWGPTNTVLRYEPTWGDVDSLTKVIPRLQPSNEAQLMAAFSSAHRSAKALQLIRNAAAHNNLETRADLLVLWSRFMVFPTTHPIQSLYWVEPSTQDYLVFHAVEELRDAALAAIS</sequence>
<proteinExistence type="predicted"/>
<organism evidence="1 2">
    <name type="scientific">Paraburkholderia tuberum</name>
    <dbReference type="NCBI Taxonomy" id="157910"/>
    <lineage>
        <taxon>Bacteria</taxon>
        <taxon>Pseudomonadati</taxon>
        <taxon>Pseudomonadota</taxon>
        <taxon>Betaproteobacteria</taxon>
        <taxon>Burkholderiales</taxon>
        <taxon>Burkholderiaceae</taxon>
        <taxon>Paraburkholderia</taxon>
    </lineage>
</organism>
<reference evidence="2" key="1">
    <citation type="submission" date="2016-10" db="EMBL/GenBank/DDBJ databases">
        <authorList>
            <person name="Varghese N."/>
            <person name="Submissions S."/>
        </authorList>
    </citation>
    <scope>NUCLEOTIDE SEQUENCE [LARGE SCALE GENOMIC DNA]</scope>
    <source>
        <strain evidence="2">DUS833</strain>
    </source>
</reference>